<dbReference type="Gene3D" id="1.10.10.10">
    <property type="entry name" value="Winged helix-like DNA-binding domain superfamily/Winged helix DNA-binding domain"/>
    <property type="match status" value="1"/>
</dbReference>
<gene>
    <name evidence="1" type="ORF">J9259_02225</name>
</gene>
<protein>
    <submittedName>
        <fullName evidence="1">DNA-binding protein</fullName>
    </submittedName>
</protein>
<accession>A0A8J7YRE4</accession>
<keyword evidence="1" id="KW-0238">DNA-binding</keyword>
<evidence type="ECO:0000313" key="2">
    <source>
        <dbReference type="Proteomes" id="UP000716004"/>
    </source>
</evidence>
<sequence>MAQRVFAAEFSSSNYEIREGDEKGVVYVVTPLGAKINRIMIAGVITEKEENQGENWKMYTAQVSDPTGTFRISAGQYQENAAKALQSIEPPAYVAAVGKARTFTTEEGAVYVSIRVESIAKIGEKQRDLWIYETCRETLHRIEAVSAAMELSPPTIESLSKLGIRQRYAEGAVLAVQHYGRVDVDSYRGMLVEAMRSIPGIEEKVEEIEQTAPAETEDGDRLTEDEKALLLIIGSLDSNNSRGAEWKEVERIAIEKKLTKERIAEAVGGLLDKGMVYEPVLGKMKRI</sequence>
<evidence type="ECO:0000313" key="1">
    <source>
        <dbReference type="EMBL" id="MBX8631328.1"/>
    </source>
</evidence>
<dbReference type="EMBL" id="JAGVSJ010000003">
    <property type="protein sequence ID" value="MBX8631328.1"/>
    <property type="molecule type" value="Genomic_DNA"/>
</dbReference>
<name>A0A8J7YRE4_9ARCH</name>
<dbReference type="Proteomes" id="UP000716004">
    <property type="component" value="Unassembled WGS sequence"/>
</dbReference>
<comment type="caution">
    <text evidence="1">The sequence shown here is derived from an EMBL/GenBank/DDBJ whole genome shotgun (WGS) entry which is preliminary data.</text>
</comment>
<proteinExistence type="predicted"/>
<reference evidence="1" key="1">
    <citation type="submission" date="2021-04" db="EMBL/GenBank/DDBJ databases">
        <title>Genomic insights into ecological role and evolution of a novel Thermoplasmata order Candidatus Sysuiplasmatales.</title>
        <authorList>
            <person name="Yuan Y."/>
        </authorList>
    </citation>
    <scope>NUCLEOTIDE SEQUENCE</scope>
    <source>
        <strain evidence="1">YP2-bin.285</strain>
    </source>
</reference>
<organism evidence="1 2">
    <name type="scientific">Candidatus Sysuiplasma superficiale</name>
    <dbReference type="NCBI Taxonomy" id="2823368"/>
    <lineage>
        <taxon>Archaea</taxon>
        <taxon>Methanobacteriati</taxon>
        <taxon>Thermoplasmatota</taxon>
        <taxon>Thermoplasmata</taxon>
        <taxon>Candidatus Sysuiplasmatales</taxon>
        <taxon>Candidatus Sysuiplasmataceae</taxon>
        <taxon>Candidatus Sysuiplasma</taxon>
    </lineage>
</organism>
<dbReference type="InterPro" id="IPR036388">
    <property type="entry name" value="WH-like_DNA-bd_sf"/>
</dbReference>
<dbReference type="Gene3D" id="2.40.50.140">
    <property type="entry name" value="Nucleic acid-binding proteins"/>
    <property type="match status" value="1"/>
</dbReference>
<dbReference type="AlphaFoldDB" id="A0A8J7YRE4"/>
<dbReference type="InterPro" id="IPR012340">
    <property type="entry name" value="NA-bd_OB-fold"/>
</dbReference>
<dbReference type="GO" id="GO:0003677">
    <property type="term" value="F:DNA binding"/>
    <property type="evidence" value="ECO:0007669"/>
    <property type="project" value="UniProtKB-KW"/>
</dbReference>